<keyword evidence="3" id="KW-1185">Reference proteome</keyword>
<dbReference type="Proteomes" id="UP000005580">
    <property type="component" value="Unassembled WGS sequence"/>
</dbReference>
<proteinExistence type="predicted"/>
<evidence type="ECO:0000256" key="1">
    <source>
        <dbReference type="SAM" id="SignalP"/>
    </source>
</evidence>
<sequence length="204" mass="23180">MKFLLILVTCLATLTVKAQDDVERSSFYGDYKGIAKTETKKGTSISTTSKTVTFSIAKGEGEDEIKLTLKGYQIGKYELKDFDLPNMYLQKRNGKWVIWQESNDYVDVESKENTGNTTFSLLVLIGDSEELTKDGSLNMDIIFIWNEASLKVKFSGKRDVNTGISKTYAQKQTQEQIVYDLHGRRVKHPRKGLYIVDGKKVIIR</sequence>
<feature type="chain" id="PRO_5003223835" description="Lipocalin-like domain-containing protein" evidence="1">
    <location>
        <begin position="19"/>
        <end position="204"/>
    </location>
</feature>
<comment type="caution">
    <text evidence="2">The sequence shown here is derived from an EMBL/GenBank/DDBJ whole genome shotgun (WGS) entry which is preliminary data.</text>
</comment>
<dbReference type="STRING" id="28134.SAMN05444288_0605"/>
<dbReference type="Gene3D" id="2.40.128.350">
    <property type="match status" value="1"/>
</dbReference>
<organism evidence="2 3">
    <name type="scientific">Hoylesella oralis ATCC 33269</name>
    <dbReference type="NCBI Taxonomy" id="873533"/>
    <lineage>
        <taxon>Bacteria</taxon>
        <taxon>Pseudomonadati</taxon>
        <taxon>Bacteroidota</taxon>
        <taxon>Bacteroidia</taxon>
        <taxon>Bacteroidales</taxon>
        <taxon>Prevotellaceae</taxon>
        <taxon>Hoylesella</taxon>
    </lineage>
</organism>
<name>E7RMA2_9BACT</name>
<dbReference type="AlphaFoldDB" id="E7RMA2"/>
<dbReference type="EMBL" id="AEPE02000002">
    <property type="protein sequence ID" value="EFZ37883.1"/>
    <property type="molecule type" value="Genomic_DNA"/>
</dbReference>
<dbReference type="HOGENOM" id="CLU_1314482_0_0_10"/>
<evidence type="ECO:0000313" key="3">
    <source>
        <dbReference type="Proteomes" id="UP000005580"/>
    </source>
</evidence>
<evidence type="ECO:0000313" key="2">
    <source>
        <dbReference type="EMBL" id="EFZ37883.1"/>
    </source>
</evidence>
<gene>
    <name evidence="2" type="ORF">HMPREF0663_10252</name>
</gene>
<evidence type="ECO:0008006" key="4">
    <source>
        <dbReference type="Google" id="ProtNLM"/>
    </source>
</evidence>
<reference evidence="2" key="1">
    <citation type="submission" date="2011-01" db="EMBL/GenBank/DDBJ databases">
        <authorList>
            <person name="Muzny D."/>
            <person name="Qin X."/>
            <person name="Buhay C."/>
            <person name="Dugan-Rocha S."/>
            <person name="Ding Y."/>
            <person name="Chen G."/>
            <person name="Hawes A."/>
            <person name="Holder M."/>
            <person name="Jhangiani S."/>
            <person name="Johnson A."/>
            <person name="Khan Z."/>
            <person name="Li Z."/>
            <person name="Liu W."/>
            <person name="Liu X."/>
            <person name="Perez L."/>
            <person name="Shen H."/>
            <person name="Wang Q."/>
            <person name="Watt J."/>
            <person name="Xi L."/>
            <person name="Xin Y."/>
            <person name="Zhou J."/>
            <person name="Deng J."/>
            <person name="Jiang H."/>
            <person name="Liu Y."/>
            <person name="Qu J."/>
            <person name="Song X.-Z."/>
            <person name="Zhang L."/>
            <person name="Villasana D."/>
            <person name="Johnson A."/>
            <person name="Liu J."/>
            <person name="Liyanage D."/>
            <person name="Lorensuhewa L."/>
            <person name="Robinson T."/>
            <person name="Song A."/>
            <person name="Song B.-B."/>
            <person name="Dinh H."/>
            <person name="Thornton R."/>
            <person name="Coyle M."/>
            <person name="Francisco L."/>
            <person name="Jackson L."/>
            <person name="Javaid M."/>
            <person name="Korchina V."/>
            <person name="Kovar C."/>
            <person name="Mata R."/>
            <person name="Mathew T."/>
            <person name="Ngo R."/>
            <person name="Nguyen L."/>
            <person name="Nguyen N."/>
            <person name="Okwuonu G."/>
            <person name="Ongeri F."/>
            <person name="Pham C."/>
            <person name="Simmons D."/>
            <person name="Wilczek-Boney K."/>
            <person name="Hale W."/>
            <person name="Jakkamsetti A."/>
            <person name="Pham P."/>
            <person name="Ruth R."/>
            <person name="San Lucas F."/>
            <person name="Warren J."/>
            <person name="Zhang J."/>
            <person name="Zhao Z."/>
            <person name="Zhou C."/>
            <person name="Zhu D."/>
            <person name="Lee S."/>
            <person name="Bess C."/>
            <person name="Blankenburg K."/>
            <person name="Forbes L."/>
            <person name="Fu Q."/>
            <person name="Gubbala S."/>
            <person name="Hirani K."/>
            <person name="Jayaseelan J.C."/>
            <person name="Lara F."/>
            <person name="Munidasa M."/>
            <person name="Palculict T."/>
            <person name="Patil S."/>
            <person name="Pu L.-L."/>
            <person name="Saada N."/>
            <person name="Tang L."/>
            <person name="Weissenberger G."/>
            <person name="Zhu Y."/>
            <person name="Hemphill L."/>
            <person name="Shang Y."/>
            <person name="Youmans B."/>
            <person name="Ayvaz T."/>
            <person name="Ross M."/>
            <person name="Santibanez J."/>
            <person name="Aqrawi P."/>
            <person name="Gross S."/>
            <person name="Joshi V."/>
            <person name="Fowler G."/>
            <person name="Nazareth L."/>
            <person name="Reid J."/>
            <person name="Worley K."/>
            <person name="Petrosino J."/>
            <person name="Highlander S."/>
            <person name="Gibbs R."/>
        </authorList>
    </citation>
    <scope>NUCLEOTIDE SEQUENCE [LARGE SCALE GENOMIC DNA]</scope>
    <source>
        <strain evidence="2">ATCC 33269</strain>
    </source>
</reference>
<feature type="signal peptide" evidence="1">
    <location>
        <begin position="1"/>
        <end position="18"/>
    </location>
</feature>
<dbReference type="RefSeq" id="WP_004368932.1">
    <property type="nucleotide sequence ID" value="NZ_GL833119.1"/>
</dbReference>
<protein>
    <recommendedName>
        <fullName evidence="4">Lipocalin-like domain-containing protein</fullName>
    </recommendedName>
</protein>
<keyword evidence="1" id="KW-0732">Signal</keyword>
<accession>E7RMA2</accession>